<keyword evidence="4" id="KW-1185">Reference proteome</keyword>
<evidence type="ECO:0000256" key="2">
    <source>
        <dbReference type="SAM" id="Phobius"/>
    </source>
</evidence>
<feature type="compositionally biased region" description="Basic and acidic residues" evidence="1">
    <location>
        <begin position="1"/>
        <end position="12"/>
    </location>
</feature>
<accession>A0ABY0IMQ4</accession>
<sequence>MPLLRGKLDSRPRGGSPDISSQGGVDTNHMDTSADGKNSPAGLPQLRPRRICSGSGTGHIGPQLPDLPRHLSTQGRLADSLAVPTGWRRPQRRSSAHSGNHCSSVSIPMREPWGATSLGRFTRATAPFAKAAAFATITFIILTLAIGSLHLSLYERLPQEGAPALLTELGLLALSLTPAIIAGYSAGYLARANGIATGALAAAIAAVILCGSLGVDSWSQHFISIVLAALSGGCGELLALKRTDHAPR</sequence>
<feature type="transmembrane region" description="Helical" evidence="2">
    <location>
        <begin position="169"/>
        <end position="189"/>
    </location>
</feature>
<proteinExistence type="predicted"/>
<feature type="region of interest" description="Disordered" evidence="1">
    <location>
        <begin position="1"/>
        <end position="104"/>
    </location>
</feature>
<keyword evidence="2" id="KW-0812">Transmembrane</keyword>
<evidence type="ECO:0008006" key="5">
    <source>
        <dbReference type="Google" id="ProtNLM"/>
    </source>
</evidence>
<name>A0ABY0IMQ4_9RHOO</name>
<gene>
    <name evidence="3" type="ORF">EV678_2373</name>
</gene>
<feature type="transmembrane region" description="Helical" evidence="2">
    <location>
        <begin position="128"/>
        <end position="149"/>
    </location>
</feature>
<keyword evidence="2" id="KW-0472">Membrane</keyword>
<dbReference type="Proteomes" id="UP000292136">
    <property type="component" value="Unassembled WGS sequence"/>
</dbReference>
<evidence type="ECO:0000313" key="4">
    <source>
        <dbReference type="Proteomes" id="UP000292136"/>
    </source>
</evidence>
<comment type="caution">
    <text evidence="3">The sequence shown here is derived from an EMBL/GenBank/DDBJ whole genome shotgun (WGS) entry which is preliminary data.</text>
</comment>
<organism evidence="3 4">
    <name type="scientific">Azospira oryzae</name>
    <dbReference type="NCBI Taxonomy" id="146939"/>
    <lineage>
        <taxon>Bacteria</taxon>
        <taxon>Pseudomonadati</taxon>
        <taxon>Pseudomonadota</taxon>
        <taxon>Betaproteobacteria</taxon>
        <taxon>Rhodocyclales</taxon>
        <taxon>Rhodocyclaceae</taxon>
        <taxon>Azospira</taxon>
    </lineage>
</organism>
<dbReference type="EMBL" id="SHKM01000002">
    <property type="protein sequence ID" value="RZT76496.1"/>
    <property type="molecule type" value="Genomic_DNA"/>
</dbReference>
<protein>
    <recommendedName>
        <fullName evidence="5">TIGR04086 family membrane protein</fullName>
    </recommendedName>
</protein>
<reference evidence="3 4" key="1">
    <citation type="submission" date="2019-02" db="EMBL/GenBank/DDBJ databases">
        <title>Genomic Encyclopedia of Type Strains, Phase IV (KMG-IV): sequencing the most valuable type-strain genomes for metagenomic binning, comparative biology and taxonomic classification.</title>
        <authorList>
            <person name="Goeker M."/>
        </authorList>
    </citation>
    <scope>NUCLEOTIDE SEQUENCE [LARGE SCALE GENOMIC DNA]</scope>
    <source>
        <strain evidence="3 4">DSM 21223</strain>
    </source>
</reference>
<feature type="transmembrane region" description="Helical" evidence="2">
    <location>
        <begin position="221"/>
        <end position="240"/>
    </location>
</feature>
<evidence type="ECO:0000256" key="1">
    <source>
        <dbReference type="SAM" id="MobiDB-lite"/>
    </source>
</evidence>
<keyword evidence="2" id="KW-1133">Transmembrane helix</keyword>
<evidence type="ECO:0000313" key="3">
    <source>
        <dbReference type="EMBL" id="RZT76496.1"/>
    </source>
</evidence>
<feature type="transmembrane region" description="Helical" evidence="2">
    <location>
        <begin position="196"/>
        <end position="215"/>
    </location>
</feature>